<sequence>MESKELEFQVKTRGVKKFCHKIDEMTNTIKSLNYELEKANQLINKLTDFKRN</sequence>
<accession>A0ABT4K9D5</accession>
<protein>
    <submittedName>
        <fullName evidence="1">Uncharacterized protein</fullName>
    </submittedName>
</protein>
<dbReference type="RefSeq" id="WP_251951287.1">
    <property type="nucleotide sequence ID" value="NZ_CAKMAX010000026.1"/>
</dbReference>
<keyword evidence="2" id="KW-1185">Reference proteome</keyword>
<organism evidence="1 2">
    <name type="scientific">Limosilactobacillus vaginalis</name>
    <dbReference type="NCBI Taxonomy" id="1633"/>
    <lineage>
        <taxon>Bacteria</taxon>
        <taxon>Bacillati</taxon>
        <taxon>Bacillota</taxon>
        <taxon>Bacilli</taxon>
        <taxon>Lactobacillales</taxon>
        <taxon>Lactobacillaceae</taxon>
        <taxon>Limosilactobacillus</taxon>
    </lineage>
</organism>
<name>A0ABT4K9D5_9LACO</name>
<proteinExistence type="predicted"/>
<dbReference type="EMBL" id="JAKHMS010000030">
    <property type="protein sequence ID" value="MCZ3782191.1"/>
    <property type="molecule type" value="Genomic_DNA"/>
</dbReference>
<evidence type="ECO:0000313" key="1">
    <source>
        <dbReference type="EMBL" id="MCZ3782191.1"/>
    </source>
</evidence>
<evidence type="ECO:0000313" key="2">
    <source>
        <dbReference type="Proteomes" id="UP001527392"/>
    </source>
</evidence>
<reference evidence="1 2" key="1">
    <citation type="submission" date="2022-01" db="EMBL/GenBank/DDBJ databases">
        <title>VMRC isolate genome collection.</title>
        <authorList>
            <person name="France M."/>
            <person name="Rutt L."/>
            <person name="Humphrys M."/>
            <person name="Ravel J."/>
        </authorList>
    </citation>
    <scope>NUCLEOTIDE SEQUENCE [LARGE SCALE GENOMIC DNA]</scope>
    <source>
        <strain evidence="1 2">C0030B4</strain>
    </source>
</reference>
<dbReference type="Proteomes" id="UP001527392">
    <property type="component" value="Unassembled WGS sequence"/>
</dbReference>
<comment type="caution">
    <text evidence="1">The sequence shown here is derived from an EMBL/GenBank/DDBJ whole genome shotgun (WGS) entry which is preliminary data.</text>
</comment>
<gene>
    <name evidence="1" type="ORF">L2504_08625</name>
</gene>